<gene>
    <name evidence="1" type="ORF">H2198_005224</name>
</gene>
<name>A0ACC3A699_9EURO</name>
<keyword evidence="2" id="KW-1185">Reference proteome</keyword>
<comment type="caution">
    <text evidence="1">The sequence shown here is derived from an EMBL/GenBank/DDBJ whole genome shotgun (WGS) entry which is preliminary data.</text>
</comment>
<dbReference type="Proteomes" id="UP001172386">
    <property type="component" value="Unassembled WGS sequence"/>
</dbReference>
<reference evidence="1" key="1">
    <citation type="submission" date="2022-10" db="EMBL/GenBank/DDBJ databases">
        <title>Culturing micro-colonial fungi from biological soil crusts in the Mojave desert and describing Neophaeococcomyces mojavensis, and introducing the new genera and species Taxawa tesnikishii.</title>
        <authorList>
            <person name="Kurbessoian T."/>
            <person name="Stajich J.E."/>
        </authorList>
    </citation>
    <scope>NUCLEOTIDE SEQUENCE</scope>
    <source>
        <strain evidence="1">JES_112</strain>
    </source>
</reference>
<protein>
    <submittedName>
        <fullName evidence="1">Uncharacterized protein</fullName>
    </submittedName>
</protein>
<dbReference type="EMBL" id="JAPDRQ010000084">
    <property type="protein sequence ID" value="KAJ9656064.1"/>
    <property type="molecule type" value="Genomic_DNA"/>
</dbReference>
<organism evidence="1 2">
    <name type="scientific">Neophaeococcomyces mojaviensis</name>
    <dbReference type="NCBI Taxonomy" id="3383035"/>
    <lineage>
        <taxon>Eukaryota</taxon>
        <taxon>Fungi</taxon>
        <taxon>Dikarya</taxon>
        <taxon>Ascomycota</taxon>
        <taxon>Pezizomycotina</taxon>
        <taxon>Eurotiomycetes</taxon>
        <taxon>Chaetothyriomycetidae</taxon>
        <taxon>Chaetothyriales</taxon>
        <taxon>Chaetothyriales incertae sedis</taxon>
        <taxon>Neophaeococcomyces</taxon>
    </lineage>
</organism>
<proteinExistence type="predicted"/>
<evidence type="ECO:0000313" key="2">
    <source>
        <dbReference type="Proteomes" id="UP001172386"/>
    </source>
</evidence>
<sequence length="242" mass="25958">MTFKVLVPVFPGYNTLDLHGPYEVLKNSALPGDIFDIMVASATELTKSCEGARVPRDISFEDVLGNKESGKGLDDFDAVIVPGGRRWAIDAVLESPNGGAGILDLIEKFANLESQGKERWLISVCTGSELMAARGIFAGKTATSHWAALDLLKATGQQYAQEHQVAAIDVQKTRFVDAGKNAKGVRIASSGGVCCGIDCTLWYVSEVVSIEAAKETAHFMDYNWSFVDVPSTMGHILAGEKG</sequence>
<accession>A0ACC3A699</accession>
<evidence type="ECO:0000313" key="1">
    <source>
        <dbReference type="EMBL" id="KAJ9656064.1"/>
    </source>
</evidence>